<evidence type="ECO:0000313" key="2">
    <source>
        <dbReference type="Proteomes" id="UP000193484"/>
    </source>
</evidence>
<reference evidence="1 2" key="1">
    <citation type="submission" date="2016-01" db="EMBL/GenBank/DDBJ databases">
        <title>The new phylogeny of the genus Mycobacterium.</title>
        <authorList>
            <person name="Tarcisio F."/>
            <person name="Conor M."/>
            <person name="Antonella G."/>
            <person name="Elisabetta G."/>
            <person name="Giulia F.S."/>
            <person name="Sara T."/>
            <person name="Anna F."/>
            <person name="Clotilde B."/>
            <person name="Roberto B."/>
            <person name="Veronica D.S."/>
            <person name="Fabio R."/>
            <person name="Monica P."/>
            <person name="Olivier J."/>
            <person name="Enrico T."/>
            <person name="Nicola S."/>
        </authorList>
    </citation>
    <scope>NUCLEOTIDE SEQUENCE [LARGE SCALE GENOMIC DNA]</scope>
    <source>
        <strain evidence="1 2">DSM 44179</strain>
    </source>
</reference>
<dbReference type="STRING" id="1793.AWC04_05520"/>
<keyword evidence="2" id="KW-1185">Reference proteome</keyword>
<evidence type="ECO:0000313" key="1">
    <source>
        <dbReference type="EMBL" id="ORV06302.1"/>
    </source>
</evidence>
<proteinExistence type="predicted"/>
<protein>
    <submittedName>
        <fullName evidence="1">Uncharacterized protein</fullName>
    </submittedName>
</protein>
<dbReference type="OrthoDB" id="4629428at2"/>
<gene>
    <name evidence="1" type="ORF">AWC04_05520</name>
</gene>
<accession>A0A1X1RHD6</accession>
<dbReference type="EMBL" id="LQOJ01000021">
    <property type="protein sequence ID" value="ORV06302.1"/>
    <property type="molecule type" value="Genomic_DNA"/>
</dbReference>
<comment type="caution">
    <text evidence="1">The sequence shown here is derived from an EMBL/GenBank/DDBJ whole genome shotgun (WGS) entry which is preliminary data.</text>
</comment>
<dbReference type="AlphaFoldDB" id="A0A1X1RHD6"/>
<dbReference type="Proteomes" id="UP000193484">
    <property type="component" value="Unassembled WGS sequence"/>
</dbReference>
<name>A0A1X1RHD6_MYCFA</name>
<organism evidence="1 2">
    <name type="scientific">Mycolicibacterium fallax</name>
    <name type="common">Mycobacterium fallax</name>
    <dbReference type="NCBI Taxonomy" id="1793"/>
    <lineage>
        <taxon>Bacteria</taxon>
        <taxon>Bacillati</taxon>
        <taxon>Actinomycetota</taxon>
        <taxon>Actinomycetes</taxon>
        <taxon>Mycobacteriales</taxon>
        <taxon>Mycobacteriaceae</taxon>
        <taxon>Mycolicibacterium</taxon>
    </lineage>
</organism>
<sequence>MSTFDVPPLQLRAARDAILAALENAGGVATQYLSTHQNIAAPGVFQGLTQLTSTNTAVTIEADLQRAVQHGMFLADALGKTATFVEENEADAANKVREVLNASGTSLV</sequence>
<dbReference type="RefSeq" id="WP_085093938.1">
    <property type="nucleotide sequence ID" value="NZ_AP022603.1"/>
</dbReference>